<name>E3RET9_PYRTT</name>
<protein>
    <submittedName>
        <fullName evidence="1">Uncharacterized protein</fullName>
    </submittedName>
</protein>
<sequence>MAVVLLVVVTKQTGNDQARAPTVAKTLCSREGGVTTATTATTVTTSACPLAGPAKATIIRCIQTAFLRVSASRPRRTLGRLHFTLLDSAATTTT</sequence>
<organism evidence="2">
    <name type="scientific">Pyrenophora teres f. teres (strain 0-1)</name>
    <name type="common">Barley net blotch fungus</name>
    <name type="synonym">Drechslera teres f. teres</name>
    <dbReference type="NCBI Taxonomy" id="861557"/>
    <lineage>
        <taxon>Eukaryota</taxon>
        <taxon>Fungi</taxon>
        <taxon>Dikarya</taxon>
        <taxon>Ascomycota</taxon>
        <taxon>Pezizomycotina</taxon>
        <taxon>Dothideomycetes</taxon>
        <taxon>Pleosporomycetidae</taxon>
        <taxon>Pleosporales</taxon>
        <taxon>Pleosporineae</taxon>
        <taxon>Pleosporaceae</taxon>
        <taxon>Pyrenophora</taxon>
    </lineage>
</organism>
<dbReference type="KEGG" id="pte:PTT_05040"/>
<evidence type="ECO:0000313" key="1">
    <source>
        <dbReference type="EMBL" id="EFQ95760.1"/>
    </source>
</evidence>
<accession>E3RET9</accession>
<proteinExistence type="predicted"/>
<dbReference type="Proteomes" id="UP000001067">
    <property type="component" value="Unassembled WGS sequence"/>
</dbReference>
<dbReference type="AlphaFoldDB" id="E3RET9"/>
<evidence type="ECO:0000313" key="2">
    <source>
        <dbReference type="Proteomes" id="UP000001067"/>
    </source>
</evidence>
<gene>
    <name evidence="1" type="ORF">PTT_05040</name>
</gene>
<reference evidence="1 2" key="1">
    <citation type="journal article" date="2010" name="Genome Biol.">
        <title>A first genome assembly of the barley fungal pathogen Pyrenophora teres f. teres.</title>
        <authorList>
            <person name="Ellwood S.R."/>
            <person name="Liu Z."/>
            <person name="Syme R.A."/>
            <person name="Lai Z."/>
            <person name="Hane J.K."/>
            <person name="Keiper F."/>
            <person name="Moffat C.S."/>
            <person name="Oliver R.P."/>
            <person name="Friesen T.L."/>
        </authorList>
    </citation>
    <scope>NUCLEOTIDE SEQUENCE [LARGE SCALE GENOMIC DNA]</scope>
    <source>
        <strain evidence="1 2">0-1</strain>
    </source>
</reference>
<dbReference type="HOGENOM" id="CLU_2387286_0_0_1"/>
<dbReference type="EMBL" id="GL532530">
    <property type="protein sequence ID" value="EFQ95760.1"/>
    <property type="molecule type" value="Genomic_DNA"/>
</dbReference>
<keyword evidence="2" id="KW-1185">Reference proteome</keyword>